<dbReference type="InterPro" id="IPR016187">
    <property type="entry name" value="CTDL_fold"/>
</dbReference>
<dbReference type="SUPFAM" id="SSF56436">
    <property type="entry name" value="C-type lectin-like"/>
    <property type="match status" value="1"/>
</dbReference>
<dbReference type="HOGENOM" id="CLU_847982_0_0_1"/>
<dbReference type="AlphaFoldDB" id="K1PXS9"/>
<organism evidence="1">
    <name type="scientific">Magallana gigas</name>
    <name type="common">Pacific oyster</name>
    <name type="synonym">Crassostrea gigas</name>
    <dbReference type="NCBI Taxonomy" id="29159"/>
    <lineage>
        <taxon>Eukaryota</taxon>
        <taxon>Metazoa</taxon>
        <taxon>Spiralia</taxon>
        <taxon>Lophotrochozoa</taxon>
        <taxon>Mollusca</taxon>
        <taxon>Bivalvia</taxon>
        <taxon>Autobranchia</taxon>
        <taxon>Pteriomorphia</taxon>
        <taxon>Ostreida</taxon>
        <taxon>Ostreoidea</taxon>
        <taxon>Ostreidae</taxon>
        <taxon>Magallana</taxon>
    </lineage>
</organism>
<dbReference type="InterPro" id="IPR016054">
    <property type="entry name" value="LY6_UPA_recep-like"/>
</dbReference>
<dbReference type="EMBL" id="JH815812">
    <property type="protein sequence ID" value="EKC21270.1"/>
    <property type="molecule type" value="Genomic_DNA"/>
</dbReference>
<gene>
    <name evidence="1" type="ORF">CGI_10004174</name>
</gene>
<protein>
    <submittedName>
        <fullName evidence="1">Uncharacterized protein</fullName>
    </submittedName>
</protein>
<proteinExistence type="predicted"/>
<dbReference type="SUPFAM" id="SSF57302">
    <property type="entry name" value="Snake toxin-like"/>
    <property type="match status" value="1"/>
</dbReference>
<dbReference type="SMART" id="SM00134">
    <property type="entry name" value="LU"/>
    <property type="match status" value="1"/>
</dbReference>
<evidence type="ECO:0000313" key="1">
    <source>
        <dbReference type="EMBL" id="EKC21270.1"/>
    </source>
</evidence>
<name>K1PXS9_MAGGI</name>
<accession>K1PXS9</accession>
<reference evidence="1" key="1">
    <citation type="journal article" date="2012" name="Nature">
        <title>The oyster genome reveals stress adaptation and complexity of shell formation.</title>
        <authorList>
            <person name="Zhang G."/>
            <person name="Fang X."/>
            <person name="Guo X."/>
            <person name="Li L."/>
            <person name="Luo R."/>
            <person name="Xu F."/>
            <person name="Yang P."/>
            <person name="Zhang L."/>
            <person name="Wang X."/>
            <person name="Qi H."/>
            <person name="Xiong Z."/>
            <person name="Que H."/>
            <person name="Xie Y."/>
            <person name="Holland P.W."/>
            <person name="Paps J."/>
            <person name="Zhu Y."/>
            <person name="Wu F."/>
            <person name="Chen Y."/>
            <person name="Wang J."/>
            <person name="Peng C."/>
            <person name="Meng J."/>
            <person name="Yang L."/>
            <person name="Liu J."/>
            <person name="Wen B."/>
            <person name="Zhang N."/>
            <person name="Huang Z."/>
            <person name="Zhu Q."/>
            <person name="Feng Y."/>
            <person name="Mount A."/>
            <person name="Hedgecock D."/>
            <person name="Xu Z."/>
            <person name="Liu Y."/>
            <person name="Domazet-Loso T."/>
            <person name="Du Y."/>
            <person name="Sun X."/>
            <person name="Zhang S."/>
            <person name="Liu B."/>
            <person name="Cheng P."/>
            <person name="Jiang X."/>
            <person name="Li J."/>
            <person name="Fan D."/>
            <person name="Wang W."/>
            <person name="Fu W."/>
            <person name="Wang T."/>
            <person name="Wang B."/>
            <person name="Zhang J."/>
            <person name="Peng Z."/>
            <person name="Li Y."/>
            <person name="Li N."/>
            <person name="Wang J."/>
            <person name="Chen M."/>
            <person name="He Y."/>
            <person name="Tan F."/>
            <person name="Song X."/>
            <person name="Zheng Q."/>
            <person name="Huang R."/>
            <person name="Yang H."/>
            <person name="Du X."/>
            <person name="Chen L."/>
            <person name="Yang M."/>
            <person name="Gaffney P.M."/>
            <person name="Wang S."/>
            <person name="Luo L."/>
            <person name="She Z."/>
            <person name="Ming Y."/>
            <person name="Huang W."/>
            <person name="Zhang S."/>
            <person name="Huang B."/>
            <person name="Zhang Y."/>
            <person name="Qu T."/>
            <person name="Ni P."/>
            <person name="Miao G."/>
            <person name="Wang J."/>
            <person name="Wang Q."/>
            <person name="Steinberg C.E."/>
            <person name="Wang H."/>
            <person name="Li N."/>
            <person name="Qian L."/>
            <person name="Zhang G."/>
            <person name="Li Y."/>
            <person name="Yang H."/>
            <person name="Liu X."/>
            <person name="Wang J."/>
            <person name="Yin Y."/>
            <person name="Wang J."/>
        </authorList>
    </citation>
    <scope>NUCLEOTIDE SEQUENCE [LARGE SCALE GENOMIC DNA]</scope>
    <source>
        <strain evidence="1">05x7-T-G4-1.051#20</strain>
    </source>
</reference>
<dbReference type="InParanoid" id="K1PXS9"/>
<sequence length="328" mass="36402">MADTWKNIIGVVLLAVTCYACDDMDTAVCQRLIAAKPDMCNDTCYSSICKRFCGQCPRKCYSCTDIESSQKCNATIECQGKDYQCISAASFTNDFREVYKLGCAPSTVCSHYGRRSINKRAGTSCCNTDLCNHGSGNKRNTKPKAPETVKRQVTSPACDDTDSLACTLLFTINTHMCADDCIANTICPRLCGKCSKCYECEHVTSTENCTQSRVCDPGEHFCESRCAHLATFPDLREMDHVLTNLVRHHVVYGRYGRSELYLDAIDPGHNNHWIWESNLQTVPSTMFHSISSHQLNYCSVTTSALGKLVAVNCASSYLPLCQHTSRDD</sequence>
<dbReference type="CDD" id="cd00037">
    <property type="entry name" value="CLECT"/>
    <property type="match status" value="1"/>
</dbReference>
<dbReference type="Pfam" id="PF00021">
    <property type="entry name" value="UPAR_LY6"/>
    <property type="match status" value="1"/>
</dbReference>
<dbReference type="InterPro" id="IPR045860">
    <property type="entry name" value="Snake_toxin-like_sf"/>
</dbReference>
<dbReference type="Gene3D" id="2.10.60.10">
    <property type="entry name" value="CD59"/>
    <property type="match status" value="1"/>
</dbReference>